<dbReference type="InterPro" id="IPR022643">
    <property type="entry name" value="De-COase2_C"/>
</dbReference>
<evidence type="ECO:0000259" key="6">
    <source>
        <dbReference type="Pfam" id="PF00278"/>
    </source>
</evidence>
<evidence type="ECO:0000259" key="7">
    <source>
        <dbReference type="Pfam" id="PF02784"/>
    </source>
</evidence>
<keyword evidence="2 3" id="KW-0663">Pyridoxal phosphate</keyword>
<dbReference type="GO" id="GO:0009089">
    <property type="term" value="P:lysine biosynthetic process via diaminopimelate"/>
    <property type="evidence" value="ECO:0007669"/>
    <property type="project" value="TreeGrafter"/>
</dbReference>
<evidence type="ECO:0000256" key="3">
    <source>
        <dbReference type="PIRSR" id="PIRSR600183-50"/>
    </source>
</evidence>
<evidence type="ECO:0000313" key="9">
    <source>
        <dbReference type="Proteomes" id="UP000095751"/>
    </source>
</evidence>
<dbReference type="InterPro" id="IPR029066">
    <property type="entry name" value="PLP-binding_barrel"/>
</dbReference>
<evidence type="ECO:0000256" key="5">
    <source>
        <dbReference type="SAM" id="MobiDB-lite"/>
    </source>
</evidence>
<dbReference type="InterPro" id="IPR000183">
    <property type="entry name" value="Orn/DAP/Arg_de-COase"/>
</dbReference>
<dbReference type="PANTHER" id="PTHR43727:SF3">
    <property type="entry name" value="GROUP IV DECARBOXYLASE"/>
    <property type="match status" value="1"/>
</dbReference>
<feature type="domain" description="Orn/DAP/Arg decarboxylase 2 N-terminal" evidence="7">
    <location>
        <begin position="35"/>
        <end position="271"/>
    </location>
</feature>
<name>A0A1E7FZJ1_9STRA</name>
<proteinExistence type="inferred from homology"/>
<dbReference type="Gene3D" id="2.40.37.10">
    <property type="entry name" value="Lyase, Ornithine Decarboxylase, Chain A, domain 1"/>
    <property type="match status" value="1"/>
</dbReference>
<accession>A0A1E7FZJ1</accession>
<reference evidence="8 9" key="1">
    <citation type="submission" date="2016-09" db="EMBL/GenBank/DDBJ databases">
        <title>Extensive genetic diversity and differential bi-allelic expression allows diatom success in the polar Southern Ocean.</title>
        <authorList>
            <consortium name="DOE Joint Genome Institute"/>
            <person name="Mock T."/>
            <person name="Otillar R.P."/>
            <person name="Strauss J."/>
            <person name="Dupont C."/>
            <person name="Frickenhaus S."/>
            <person name="Maumus F."/>
            <person name="Mcmullan M."/>
            <person name="Sanges R."/>
            <person name="Schmutz J."/>
            <person name="Toseland A."/>
            <person name="Valas R."/>
            <person name="Veluchamy A."/>
            <person name="Ward B.J."/>
            <person name="Allen A."/>
            <person name="Barry K."/>
            <person name="Falciatore A."/>
            <person name="Ferrante M."/>
            <person name="Fortunato A.E."/>
            <person name="Gloeckner G."/>
            <person name="Gruber A."/>
            <person name="Hipkin R."/>
            <person name="Janech M."/>
            <person name="Kroth P."/>
            <person name="Leese F."/>
            <person name="Lindquist E."/>
            <person name="Lyon B.R."/>
            <person name="Martin J."/>
            <person name="Mayer C."/>
            <person name="Parker M."/>
            <person name="Quesneville H."/>
            <person name="Raymond J."/>
            <person name="Uhlig C."/>
            <person name="Valentin K.U."/>
            <person name="Worden A.Z."/>
            <person name="Armbrust E.V."/>
            <person name="Bowler C."/>
            <person name="Green B."/>
            <person name="Moulton V."/>
            <person name="Van Oosterhout C."/>
            <person name="Grigoriev I."/>
        </authorList>
    </citation>
    <scope>NUCLEOTIDE SEQUENCE [LARGE SCALE GENOMIC DNA]</scope>
    <source>
        <strain evidence="8 9">CCMP1102</strain>
    </source>
</reference>
<dbReference type="Proteomes" id="UP000095751">
    <property type="component" value="Unassembled WGS sequence"/>
</dbReference>
<dbReference type="SUPFAM" id="SSF50621">
    <property type="entry name" value="Alanine racemase C-terminal domain-like"/>
    <property type="match status" value="1"/>
</dbReference>
<dbReference type="OrthoDB" id="5034579at2759"/>
<dbReference type="Pfam" id="PF00278">
    <property type="entry name" value="Orn_DAP_Arg_deC"/>
    <property type="match status" value="1"/>
</dbReference>
<gene>
    <name evidence="8" type="ORF">FRACYDRAFT_178499</name>
</gene>
<dbReference type="PANTHER" id="PTHR43727">
    <property type="entry name" value="DIAMINOPIMELATE DECARBOXYLASE"/>
    <property type="match status" value="1"/>
</dbReference>
<dbReference type="EMBL" id="KV784353">
    <property type="protein sequence ID" value="OEU23567.1"/>
    <property type="molecule type" value="Genomic_DNA"/>
</dbReference>
<evidence type="ECO:0000256" key="1">
    <source>
        <dbReference type="ARBA" id="ARBA00001933"/>
    </source>
</evidence>
<comment type="cofactor">
    <cofactor evidence="1 3">
        <name>pyridoxal 5'-phosphate</name>
        <dbReference type="ChEBI" id="CHEBI:597326"/>
    </cofactor>
</comment>
<dbReference type="GO" id="GO:0008836">
    <property type="term" value="F:diaminopimelate decarboxylase activity"/>
    <property type="evidence" value="ECO:0007669"/>
    <property type="project" value="TreeGrafter"/>
</dbReference>
<dbReference type="KEGG" id="fcy:FRACYDRAFT_178499"/>
<dbReference type="InterPro" id="IPR009006">
    <property type="entry name" value="Ala_racemase/Decarboxylase_C"/>
</dbReference>
<dbReference type="InParanoid" id="A0A1E7FZJ1"/>
<protein>
    <recommendedName>
        <fullName evidence="10">Diaminopimelate decarboxylase</fullName>
    </recommendedName>
</protein>
<feature type="region of interest" description="Disordered" evidence="5">
    <location>
        <begin position="418"/>
        <end position="440"/>
    </location>
</feature>
<feature type="active site" description="Proton donor" evidence="3">
    <location>
        <position position="341"/>
    </location>
</feature>
<evidence type="ECO:0000313" key="8">
    <source>
        <dbReference type="EMBL" id="OEU23567.1"/>
    </source>
</evidence>
<evidence type="ECO:0000256" key="2">
    <source>
        <dbReference type="ARBA" id="ARBA00022898"/>
    </source>
</evidence>
<feature type="domain" description="Orn/DAP/Arg decarboxylase 2 C-terminal" evidence="6">
    <location>
        <begin position="278"/>
        <end position="368"/>
    </location>
</feature>
<keyword evidence="9" id="KW-1185">Reference proteome</keyword>
<dbReference type="AlphaFoldDB" id="A0A1E7FZJ1"/>
<dbReference type="Gene3D" id="3.20.20.10">
    <property type="entry name" value="Alanine racemase"/>
    <property type="match status" value="1"/>
</dbReference>
<feature type="modified residue" description="N6-(pyridoxal phosphate)lysine" evidence="3">
    <location>
        <position position="43"/>
    </location>
</feature>
<comment type="similarity">
    <text evidence="4">Belongs to the Orn/Lys/Arg decarboxylase class-II family.</text>
</comment>
<organism evidence="8 9">
    <name type="scientific">Fragilariopsis cylindrus CCMP1102</name>
    <dbReference type="NCBI Taxonomy" id="635003"/>
    <lineage>
        <taxon>Eukaryota</taxon>
        <taxon>Sar</taxon>
        <taxon>Stramenopiles</taxon>
        <taxon>Ochrophyta</taxon>
        <taxon>Bacillariophyta</taxon>
        <taxon>Bacillariophyceae</taxon>
        <taxon>Bacillariophycidae</taxon>
        <taxon>Bacillariales</taxon>
        <taxon>Bacillariaceae</taxon>
        <taxon>Fragilariopsis</taxon>
    </lineage>
</organism>
<dbReference type="PRINTS" id="PR01179">
    <property type="entry name" value="ODADCRBXLASE"/>
</dbReference>
<sequence length="440" mass="49180">MIGPEDTALIFHSWTQHRKYLQHLKQAFTKTDHQNCLHAIAVKTNPHPAILRQLVEWGFGLECASMEEVYLAMNAGCPGPNIVFDSPVKTRHEIRICHENPQLHGILLNVNSLEELDRIPQNPNFVVGLRINPLVDTGTPEMFQVSGDESKFGTPICSKQAILDAIRDYPVTQLHVHSGTAMEDLTVAVGAIASVVDFATEANTMLLEAGITDRSIVGVDIGGGLRPEILENHESPNPEEETSRMEYYVSELKKAAPALWENNMKLVTEFGQWSYFYSGYVYSQIEYTLQREHTRVCYIHLGADMFLRDIYTGNGRGIEFLPMGAAALRPLTLTDIAGPLCFAGDYLQQQIQFPKLEEEDEILMLNTGSNAYGLWSRHCSRTVPQVIGVDRDSEILIQMSPRTNPYLSEGYSGTLLPWDAPEAANNTDDDENNDDRVASL</sequence>
<evidence type="ECO:0008006" key="10">
    <source>
        <dbReference type="Google" id="ProtNLM"/>
    </source>
</evidence>
<dbReference type="InterPro" id="IPR022644">
    <property type="entry name" value="De-COase2_N"/>
</dbReference>
<dbReference type="Pfam" id="PF02784">
    <property type="entry name" value="Orn_Arg_deC_N"/>
    <property type="match status" value="1"/>
</dbReference>
<evidence type="ECO:0000256" key="4">
    <source>
        <dbReference type="RuleBase" id="RU003737"/>
    </source>
</evidence>
<dbReference type="SUPFAM" id="SSF51419">
    <property type="entry name" value="PLP-binding barrel"/>
    <property type="match status" value="1"/>
</dbReference>